<evidence type="ECO:0000256" key="1">
    <source>
        <dbReference type="SAM" id="MobiDB-lite"/>
    </source>
</evidence>
<accession>A0A127QJG7</accession>
<gene>
    <name evidence="2" type="ORF">CAter282_2390</name>
</gene>
<name>A0A127QJG7_9BURK</name>
<feature type="region of interest" description="Disordered" evidence="1">
    <location>
        <begin position="1"/>
        <end position="35"/>
    </location>
</feature>
<evidence type="ECO:0000313" key="2">
    <source>
        <dbReference type="EMBL" id="AMP10136.1"/>
    </source>
</evidence>
<dbReference type="Proteomes" id="UP000071778">
    <property type="component" value="Chromosome"/>
</dbReference>
<dbReference type="PATRIC" id="fig|279058.18.peg.2359"/>
<protein>
    <submittedName>
        <fullName evidence="2">Uncharacterized protein</fullName>
    </submittedName>
</protein>
<evidence type="ECO:0000313" key="3">
    <source>
        <dbReference type="Proteomes" id="UP000071778"/>
    </source>
</evidence>
<sequence length="53" mass="5941">MTKTDAMSCTGESWNVDGFGEKQRKSRTVPHADSRRNAKRNVIEEISGCRQNG</sequence>
<feature type="compositionally biased region" description="Polar residues" evidence="1">
    <location>
        <begin position="1"/>
        <end position="13"/>
    </location>
</feature>
<keyword evidence="3" id="KW-1185">Reference proteome</keyword>
<organism evidence="2 3">
    <name type="scientific">Collimonas arenae</name>
    <dbReference type="NCBI Taxonomy" id="279058"/>
    <lineage>
        <taxon>Bacteria</taxon>
        <taxon>Pseudomonadati</taxon>
        <taxon>Pseudomonadota</taxon>
        <taxon>Betaproteobacteria</taxon>
        <taxon>Burkholderiales</taxon>
        <taxon>Oxalobacteraceae</taxon>
        <taxon>Collimonas</taxon>
    </lineage>
</organism>
<dbReference type="EMBL" id="CP013235">
    <property type="protein sequence ID" value="AMP10136.1"/>
    <property type="molecule type" value="Genomic_DNA"/>
</dbReference>
<dbReference type="AlphaFoldDB" id="A0A127QJG7"/>
<reference evidence="2 3" key="1">
    <citation type="submission" date="2015-11" db="EMBL/GenBank/DDBJ databases">
        <title>Exploring the genomic traits of fungus-feeding bacterial genus Collimonas.</title>
        <authorList>
            <person name="Song C."/>
            <person name="Schmidt R."/>
            <person name="de Jager V."/>
            <person name="Krzyzanowska D."/>
            <person name="Jongedijk E."/>
            <person name="Cankar K."/>
            <person name="Beekwilder J."/>
            <person name="van Veen A."/>
            <person name="de Boer W."/>
            <person name="van Veen J.A."/>
            <person name="Garbeva P."/>
        </authorList>
    </citation>
    <scope>NUCLEOTIDE SEQUENCE [LARGE SCALE GENOMIC DNA]</scope>
    <source>
        <strain evidence="2 3">Ter282</strain>
    </source>
</reference>
<proteinExistence type="predicted"/>